<dbReference type="InterPro" id="IPR043128">
    <property type="entry name" value="Rev_trsase/Diguanyl_cyclase"/>
</dbReference>
<dbReference type="PATRIC" id="fig|1309411.5.peg.2402"/>
<dbReference type="Proteomes" id="UP001185331">
    <property type="component" value="Unassembled WGS sequence"/>
</dbReference>
<dbReference type="KEGG" id="dch:SY84_11815"/>
<name>A0A0F7JMP7_9DEIO</name>
<dbReference type="EMBL" id="CP011389">
    <property type="protein sequence ID" value="AKH17606.1"/>
    <property type="molecule type" value="Genomic_DNA"/>
</dbReference>
<organism evidence="2 4">
    <name type="scientific">Deinococcus soli</name>
    <name type="common">ex Cha et al. 2016</name>
    <dbReference type="NCBI Taxonomy" id="1309411"/>
    <lineage>
        <taxon>Bacteria</taxon>
        <taxon>Thermotogati</taxon>
        <taxon>Deinococcota</taxon>
        <taxon>Deinococci</taxon>
        <taxon>Deinococcales</taxon>
        <taxon>Deinococcaceae</taxon>
        <taxon>Deinococcus</taxon>
    </lineage>
</organism>
<dbReference type="RefSeq" id="WP_046844174.1">
    <property type="nucleotide sequence ID" value="NZ_BMHJ01000006.1"/>
</dbReference>
<evidence type="ECO:0000313" key="3">
    <source>
        <dbReference type="EMBL" id="MDR6220550.1"/>
    </source>
</evidence>
<sequence length="254" mass="28219">MTHPHLDDDLFHLLPLPGLRWPAHAPTQAQPNPAYQRAYHPSALPAPVTTWTDGTHQTRLLTHTGERRVCRLNLRSLPNGDRILLIEDVHSYHLDPVTHLPDRDALLHDAAQTHGVTTLATLRLPPLHDHRRQLGDAPIDQALRRAARELNTAARAWNASPYRTGTHDFTLLSPQTITPDQLAPVVRRIHAHLSALGRTPEPRTGLSDAPHDGHTLADLLHAAQTRAGTHPTRRSLDSLKRLLNPAPTHPMLAL</sequence>
<dbReference type="InterPro" id="IPR000160">
    <property type="entry name" value="GGDEF_dom"/>
</dbReference>
<accession>A0A0F7JMP7</accession>
<dbReference type="SUPFAM" id="SSF55073">
    <property type="entry name" value="Nucleotide cyclase"/>
    <property type="match status" value="1"/>
</dbReference>
<dbReference type="SMART" id="SM00267">
    <property type="entry name" value="GGDEF"/>
    <property type="match status" value="1"/>
</dbReference>
<reference evidence="2 4" key="1">
    <citation type="submission" date="2015-01" db="EMBL/GenBank/DDBJ databases">
        <title>Deinococcus soli/N5/whole genome sequencing.</title>
        <authorList>
            <person name="Kim M.K."/>
            <person name="Srinivasan S."/>
            <person name="Lee J.-J."/>
        </authorList>
    </citation>
    <scope>NUCLEOTIDE SEQUENCE [LARGE SCALE GENOMIC DNA]</scope>
    <source>
        <strain evidence="2 4">N5</strain>
    </source>
</reference>
<dbReference type="Pfam" id="PF00990">
    <property type="entry name" value="GGDEF"/>
    <property type="match status" value="1"/>
</dbReference>
<evidence type="ECO:0000313" key="2">
    <source>
        <dbReference type="EMBL" id="AKH17606.1"/>
    </source>
</evidence>
<protein>
    <submittedName>
        <fullName evidence="3">GGDEF domain-containing protein</fullName>
    </submittedName>
</protein>
<keyword evidence="4" id="KW-1185">Reference proteome</keyword>
<evidence type="ECO:0000259" key="1">
    <source>
        <dbReference type="SMART" id="SM00267"/>
    </source>
</evidence>
<evidence type="ECO:0000313" key="4">
    <source>
        <dbReference type="Proteomes" id="UP000034024"/>
    </source>
</evidence>
<gene>
    <name evidence="3" type="ORF">J2Y00_004174</name>
    <name evidence="2" type="ORF">SY84_11815</name>
</gene>
<dbReference type="Proteomes" id="UP000034024">
    <property type="component" value="Chromosome"/>
</dbReference>
<dbReference type="InterPro" id="IPR029787">
    <property type="entry name" value="Nucleotide_cyclase"/>
</dbReference>
<dbReference type="AlphaFoldDB" id="A0A0F7JMP7"/>
<dbReference type="EMBL" id="JAVDQK010000014">
    <property type="protein sequence ID" value="MDR6220550.1"/>
    <property type="molecule type" value="Genomic_DNA"/>
</dbReference>
<reference evidence="3" key="2">
    <citation type="submission" date="2023-07" db="EMBL/GenBank/DDBJ databases">
        <title>Sorghum-associated microbial communities from plants grown in Nebraska, USA.</title>
        <authorList>
            <person name="Schachtman D."/>
        </authorList>
    </citation>
    <scope>NUCLEOTIDE SEQUENCE</scope>
    <source>
        <strain evidence="3">BE330</strain>
    </source>
</reference>
<feature type="domain" description="GGDEF" evidence="1">
    <location>
        <begin position="82"/>
        <end position="232"/>
    </location>
</feature>
<dbReference type="Gene3D" id="3.30.70.270">
    <property type="match status" value="1"/>
</dbReference>
<proteinExistence type="predicted"/>
<dbReference type="OrthoDB" id="66849at2"/>